<reference evidence="1 2" key="1">
    <citation type="submission" date="2016-11" db="EMBL/GenBank/DDBJ databases">
        <title>Draft Genome Assembly of Colletotrichum chlorophyti a pathogen of herbaceous plants.</title>
        <authorList>
            <person name="Gan P."/>
            <person name="Narusaka M."/>
            <person name="Tsushima A."/>
            <person name="Narusaka Y."/>
            <person name="Takano Y."/>
            <person name="Shirasu K."/>
        </authorList>
    </citation>
    <scope>NUCLEOTIDE SEQUENCE [LARGE SCALE GENOMIC DNA]</scope>
    <source>
        <strain evidence="1 2">NTL11</strain>
    </source>
</reference>
<dbReference type="EMBL" id="MPGH01000236">
    <property type="protein sequence ID" value="OLN81979.1"/>
    <property type="molecule type" value="Genomic_DNA"/>
</dbReference>
<evidence type="ECO:0000313" key="1">
    <source>
        <dbReference type="EMBL" id="OLN81979.1"/>
    </source>
</evidence>
<name>A0A1Q8RCK5_9PEZI</name>
<proteinExistence type="predicted"/>
<dbReference type="Proteomes" id="UP000186583">
    <property type="component" value="Unassembled WGS sequence"/>
</dbReference>
<protein>
    <submittedName>
        <fullName evidence="1">Uncharacterized protein</fullName>
    </submittedName>
</protein>
<accession>A0A1Q8RCK5</accession>
<gene>
    <name evidence="1" type="ORF">CCHL11_09262</name>
</gene>
<dbReference type="AlphaFoldDB" id="A0A1Q8RCK5"/>
<keyword evidence="2" id="KW-1185">Reference proteome</keyword>
<dbReference type="OrthoDB" id="4788795at2759"/>
<sequence length="123" mass="14272">MEIPNQAHSKHPEIKPRPGWPFYKSPICNFKTKPLLSASHRIRAAGVENIYEVCEKLWDHLSSFPCFIFNEARCYNNDGYLDWYFSSGPWCNAGYANAAWWEATKNKYGAIDCRNPNQPIEQI</sequence>
<organism evidence="1 2">
    <name type="scientific">Colletotrichum chlorophyti</name>
    <dbReference type="NCBI Taxonomy" id="708187"/>
    <lineage>
        <taxon>Eukaryota</taxon>
        <taxon>Fungi</taxon>
        <taxon>Dikarya</taxon>
        <taxon>Ascomycota</taxon>
        <taxon>Pezizomycotina</taxon>
        <taxon>Sordariomycetes</taxon>
        <taxon>Hypocreomycetidae</taxon>
        <taxon>Glomerellales</taxon>
        <taxon>Glomerellaceae</taxon>
        <taxon>Colletotrichum</taxon>
    </lineage>
</organism>
<evidence type="ECO:0000313" key="2">
    <source>
        <dbReference type="Proteomes" id="UP000186583"/>
    </source>
</evidence>
<comment type="caution">
    <text evidence="1">The sequence shown here is derived from an EMBL/GenBank/DDBJ whole genome shotgun (WGS) entry which is preliminary data.</text>
</comment>